<organism evidence="3">
    <name type="scientific">Cladocopium goreaui</name>
    <dbReference type="NCBI Taxonomy" id="2562237"/>
    <lineage>
        <taxon>Eukaryota</taxon>
        <taxon>Sar</taxon>
        <taxon>Alveolata</taxon>
        <taxon>Dinophyceae</taxon>
        <taxon>Suessiales</taxon>
        <taxon>Symbiodiniaceae</taxon>
        <taxon>Cladocopium</taxon>
    </lineage>
</organism>
<sequence length="196" mass="21989">MGENDVTIQAFQEKKYDAALEAYKKGRETWQKADVRGHHVAVLCSNEANCRRNMGDLTGAIKACEEGLSHYTTPEIRKKLANHLAEAKKGPKELTPEEAQLKEEKVQQLKEKKKQHKEEWKVLTEKAVVSDGNIYQDGKSGQKDYVVPGPFICPMNEAQAMGLGPPPEPKPYWEVDSDDEPPRTTIGYLPAHHPNA</sequence>
<evidence type="ECO:0000256" key="1">
    <source>
        <dbReference type="SAM" id="Coils"/>
    </source>
</evidence>
<name>A0A9P1FZI9_9DINO</name>
<keyword evidence="5" id="KW-1185">Reference proteome</keyword>
<dbReference type="Gene3D" id="1.25.40.10">
    <property type="entry name" value="Tetratricopeptide repeat domain"/>
    <property type="match status" value="1"/>
</dbReference>
<evidence type="ECO:0000313" key="3">
    <source>
        <dbReference type="EMBL" id="CAI3992002.1"/>
    </source>
</evidence>
<feature type="region of interest" description="Disordered" evidence="2">
    <location>
        <begin position="158"/>
        <end position="196"/>
    </location>
</feature>
<dbReference type="EMBL" id="CAMXCT020001660">
    <property type="protein sequence ID" value="CAL1145377.1"/>
    <property type="molecule type" value="Genomic_DNA"/>
</dbReference>
<dbReference type="EMBL" id="CAMXCT010001660">
    <property type="protein sequence ID" value="CAI3992002.1"/>
    <property type="molecule type" value="Genomic_DNA"/>
</dbReference>
<feature type="coiled-coil region" evidence="1">
    <location>
        <begin position="99"/>
        <end position="126"/>
    </location>
</feature>
<keyword evidence="1" id="KW-0175">Coiled coil</keyword>
<evidence type="ECO:0000313" key="4">
    <source>
        <dbReference type="EMBL" id="CAL1145377.1"/>
    </source>
</evidence>
<gene>
    <name evidence="3" type="ORF">C1SCF055_LOCUS18861</name>
</gene>
<dbReference type="AlphaFoldDB" id="A0A9P1FZI9"/>
<protein>
    <submittedName>
        <fullName evidence="3">Uncharacterized protein</fullName>
    </submittedName>
</protein>
<dbReference type="EMBL" id="CAMXCT030001660">
    <property type="protein sequence ID" value="CAL4779314.1"/>
    <property type="molecule type" value="Genomic_DNA"/>
</dbReference>
<accession>A0A9P1FZI9</accession>
<comment type="caution">
    <text evidence="3">The sequence shown here is derived from an EMBL/GenBank/DDBJ whole genome shotgun (WGS) entry which is preliminary data.</text>
</comment>
<dbReference type="InterPro" id="IPR011990">
    <property type="entry name" value="TPR-like_helical_dom_sf"/>
</dbReference>
<dbReference type="OrthoDB" id="435126at2759"/>
<dbReference type="SUPFAM" id="SSF48452">
    <property type="entry name" value="TPR-like"/>
    <property type="match status" value="1"/>
</dbReference>
<evidence type="ECO:0000313" key="5">
    <source>
        <dbReference type="Proteomes" id="UP001152797"/>
    </source>
</evidence>
<dbReference type="Proteomes" id="UP001152797">
    <property type="component" value="Unassembled WGS sequence"/>
</dbReference>
<proteinExistence type="predicted"/>
<reference evidence="3" key="1">
    <citation type="submission" date="2022-10" db="EMBL/GenBank/DDBJ databases">
        <authorList>
            <person name="Chen Y."/>
            <person name="Dougan E. K."/>
            <person name="Chan C."/>
            <person name="Rhodes N."/>
            <person name="Thang M."/>
        </authorList>
    </citation>
    <scope>NUCLEOTIDE SEQUENCE</scope>
</reference>
<evidence type="ECO:0000256" key="2">
    <source>
        <dbReference type="SAM" id="MobiDB-lite"/>
    </source>
</evidence>
<reference evidence="4" key="2">
    <citation type="submission" date="2024-04" db="EMBL/GenBank/DDBJ databases">
        <authorList>
            <person name="Chen Y."/>
            <person name="Shah S."/>
            <person name="Dougan E. K."/>
            <person name="Thang M."/>
            <person name="Chan C."/>
        </authorList>
    </citation>
    <scope>NUCLEOTIDE SEQUENCE [LARGE SCALE GENOMIC DNA]</scope>
</reference>